<keyword evidence="3 6" id="KW-0812">Transmembrane</keyword>
<dbReference type="Proteomes" id="UP000007721">
    <property type="component" value="Chromosome"/>
</dbReference>
<evidence type="ECO:0000256" key="6">
    <source>
        <dbReference type="SAM" id="Phobius"/>
    </source>
</evidence>
<reference evidence="7 8" key="1">
    <citation type="submission" date="2009-01" db="EMBL/GenBank/DDBJ databases">
        <title>Complete sequence of Geobacter sp. FRC-32.</title>
        <authorList>
            <consortium name="US DOE Joint Genome Institute"/>
            <person name="Lucas S."/>
            <person name="Copeland A."/>
            <person name="Lapidus A."/>
            <person name="Glavina del Rio T."/>
            <person name="Dalin E."/>
            <person name="Tice H."/>
            <person name="Bruce D."/>
            <person name="Goodwin L."/>
            <person name="Pitluck S."/>
            <person name="Saunders E."/>
            <person name="Brettin T."/>
            <person name="Detter J.C."/>
            <person name="Han C."/>
            <person name="Larimer F."/>
            <person name="Land M."/>
            <person name="Hauser L."/>
            <person name="Kyrpides N."/>
            <person name="Ovchinnikova G."/>
            <person name="Kostka J."/>
            <person name="Richardson P."/>
        </authorList>
    </citation>
    <scope>NUCLEOTIDE SEQUENCE [LARGE SCALE GENOMIC DNA]</scope>
    <source>
        <strain evidence="8">DSM 22248 / JCM 15807 / FRC-32</strain>
    </source>
</reference>
<dbReference type="RefSeq" id="WP_012647212.1">
    <property type="nucleotide sequence ID" value="NC_011979.1"/>
</dbReference>
<protein>
    <submittedName>
        <fullName evidence="7">Membrane protein, putative</fullName>
    </submittedName>
</protein>
<dbReference type="PANTHER" id="PTHR30250">
    <property type="entry name" value="PST FAMILY PREDICTED COLANIC ACID TRANSPORTER"/>
    <property type="match status" value="1"/>
</dbReference>
<feature type="transmembrane region" description="Helical" evidence="6">
    <location>
        <begin position="317"/>
        <end position="340"/>
    </location>
</feature>
<evidence type="ECO:0000313" key="8">
    <source>
        <dbReference type="Proteomes" id="UP000007721"/>
    </source>
</evidence>
<dbReference type="KEGG" id="geo:Geob_2129"/>
<feature type="transmembrane region" description="Helical" evidence="6">
    <location>
        <begin position="218"/>
        <end position="236"/>
    </location>
</feature>
<proteinExistence type="predicted"/>
<dbReference type="eggNOG" id="COG2244">
    <property type="taxonomic scope" value="Bacteria"/>
</dbReference>
<accession>B9M8Y7</accession>
<dbReference type="OrthoDB" id="7554306at2"/>
<dbReference type="GO" id="GO:0005886">
    <property type="term" value="C:plasma membrane"/>
    <property type="evidence" value="ECO:0007669"/>
    <property type="project" value="UniProtKB-SubCell"/>
</dbReference>
<keyword evidence="4 6" id="KW-1133">Transmembrane helix</keyword>
<evidence type="ECO:0000256" key="5">
    <source>
        <dbReference type="ARBA" id="ARBA00023136"/>
    </source>
</evidence>
<feature type="transmembrane region" description="Helical" evidence="6">
    <location>
        <begin position="176"/>
        <end position="197"/>
    </location>
</feature>
<feature type="transmembrane region" description="Helical" evidence="6">
    <location>
        <begin position="360"/>
        <end position="378"/>
    </location>
</feature>
<feature type="transmembrane region" description="Helical" evidence="6">
    <location>
        <begin position="114"/>
        <end position="137"/>
    </location>
</feature>
<evidence type="ECO:0000256" key="4">
    <source>
        <dbReference type="ARBA" id="ARBA00022989"/>
    </source>
</evidence>
<keyword evidence="2" id="KW-1003">Cell membrane</keyword>
<feature type="transmembrane region" description="Helical" evidence="6">
    <location>
        <begin position="291"/>
        <end position="311"/>
    </location>
</feature>
<comment type="subcellular location">
    <subcellularLocation>
        <location evidence="1">Cell membrane</location>
        <topology evidence="1">Multi-pass membrane protein</topology>
    </subcellularLocation>
</comment>
<dbReference type="EMBL" id="CP001390">
    <property type="protein sequence ID" value="ACM20483.1"/>
    <property type="molecule type" value="Genomic_DNA"/>
</dbReference>
<evidence type="ECO:0000256" key="2">
    <source>
        <dbReference type="ARBA" id="ARBA00022475"/>
    </source>
</evidence>
<organism evidence="7 8">
    <name type="scientific">Geotalea daltonii (strain DSM 22248 / JCM 15807 / FRC-32)</name>
    <name type="common">Geobacter daltonii</name>
    <dbReference type="NCBI Taxonomy" id="316067"/>
    <lineage>
        <taxon>Bacteria</taxon>
        <taxon>Pseudomonadati</taxon>
        <taxon>Thermodesulfobacteriota</taxon>
        <taxon>Desulfuromonadia</taxon>
        <taxon>Geobacterales</taxon>
        <taxon>Geobacteraceae</taxon>
        <taxon>Geotalea</taxon>
    </lineage>
</organism>
<dbReference type="InterPro" id="IPR050833">
    <property type="entry name" value="Poly_Biosynth_Transport"/>
</dbReference>
<dbReference type="PANTHER" id="PTHR30250:SF11">
    <property type="entry name" value="O-ANTIGEN TRANSPORTER-RELATED"/>
    <property type="match status" value="1"/>
</dbReference>
<gene>
    <name evidence="7" type="ordered locus">Geob_2129</name>
</gene>
<dbReference type="CDD" id="cd12082">
    <property type="entry name" value="MATE_like"/>
    <property type="match status" value="1"/>
</dbReference>
<dbReference type="HOGENOM" id="CLU_052342_0_0_7"/>
<feature type="transmembrane region" description="Helical" evidence="6">
    <location>
        <begin position="39"/>
        <end position="59"/>
    </location>
</feature>
<sequence>MKLAVVAGWIARALVIILSLVNSRLLIDLVGVEGLAVQSILVSLTTWFTLLNFGIPQAVQNLISRCRAEGHNHELLKQTASSALVVIFVVLLPVVMLLGVAIRHFVLARYPGVATITVILFCVGLFIAGLSVLFNLVLYAEQRGHWPNLYPAVNSLFVTGSLIAFRFLAIYDINQILLILVIGNLLVAAIGALQAGVYRRWSLDRHILKEIWHHSRGFALFSFLAAGVLGIDYLVMSRVLAAHDIAVYNICQRVFMALFSVHAIILTSAWSSVSETLFAKQWELARKKIRSLLIIGGGMVIILGSFIMIFMENIADIVSHHVITLVPVSLTSLFVIYMLLRVWSDTYAMALLSFNETNLLNRYVPVQAIVSILAQIVLGKEYGSTGIMLGLILSFAVTSVWILPKAFYHTTRERACD</sequence>
<dbReference type="AlphaFoldDB" id="B9M8Y7"/>
<evidence type="ECO:0000256" key="1">
    <source>
        <dbReference type="ARBA" id="ARBA00004651"/>
    </source>
</evidence>
<name>B9M8Y7_GEODF</name>
<evidence type="ECO:0000313" key="7">
    <source>
        <dbReference type="EMBL" id="ACM20483.1"/>
    </source>
</evidence>
<evidence type="ECO:0000256" key="3">
    <source>
        <dbReference type="ARBA" id="ARBA00022692"/>
    </source>
</evidence>
<keyword evidence="5 6" id="KW-0472">Membrane</keyword>
<dbReference type="STRING" id="316067.Geob_2129"/>
<feature type="transmembrane region" description="Helical" evidence="6">
    <location>
        <begin position="384"/>
        <end position="404"/>
    </location>
</feature>
<feature type="transmembrane region" description="Helical" evidence="6">
    <location>
        <begin position="80"/>
        <end position="102"/>
    </location>
</feature>
<feature type="transmembrane region" description="Helical" evidence="6">
    <location>
        <begin position="256"/>
        <end position="279"/>
    </location>
</feature>
<keyword evidence="8" id="KW-1185">Reference proteome</keyword>
<feature type="transmembrane region" description="Helical" evidence="6">
    <location>
        <begin position="149"/>
        <end position="170"/>
    </location>
</feature>